<dbReference type="InterPro" id="IPR011006">
    <property type="entry name" value="CheY-like_superfamily"/>
</dbReference>
<dbReference type="PROSITE" id="PS50110">
    <property type="entry name" value="RESPONSE_REGULATORY"/>
    <property type="match status" value="1"/>
</dbReference>
<evidence type="ECO:0000313" key="3">
    <source>
        <dbReference type="EMBL" id="CAB4695547.1"/>
    </source>
</evidence>
<dbReference type="AlphaFoldDB" id="A0A6J6P9T1"/>
<dbReference type="Gene3D" id="3.40.50.2300">
    <property type="match status" value="1"/>
</dbReference>
<dbReference type="InterPro" id="IPR039420">
    <property type="entry name" value="WalR-like"/>
</dbReference>
<accession>A0A6J6P9T1</accession>
<keyword evidence="1" id="KW-0238">DNA-binding</keyword>
<dbReference type="InterPro" id="IPR001789">
    <property type="entry name" value="Sig_transdc_resp-reg_receiver"/>
</dbReference>
<evidence type="ECO:0000256" key="1">
    <source>
        <dbReference type="ARBA" id="ARBA00023125"/>
    </source>
</evidence>
<dbReference type="GO" id="GO:0000160">
    <property type="term" value="P:phosphorelay signal transduction system"/>
    <property type="evidence" value="ECO:0007669"/>
    <property type="project" value="InterPro"/>
</dbReference>
<organism evidence="3">
    <name type="scientific">freshwater metagenome</name>
    <dbReference type="NCBI Taxonomy" id="449393"/>
    <lineage>
        <taxon>unclassified sequences</taxon>
        <taxon>metagenomes</taxon>
        <taxon>ecological metagenomes</taxon>
    </lineage>
</organism>
<dbReference type="PANTHER" id="PTHR43214">
    <property type="entry name" value="TWO-COMPONENT RESPONSE REGULATOR"/>
    <property type="match status" value="1"/>
</dbReference>
<dbReference type="EMBL" id="CAEZXM010000167">
    <property type="protein sequence ID" value="CAB4695547.1"/>
    <property type="molecule type" value="Genomic_DNA"/>
</dbReference>
<dbReference type="PANTHER" id="PTHR43214:SF42">
    <property type="entry name" value="TRANSCRIPTIONAL REGULATORY PROTEIN DESR"/>
    <property type="match status" value="1"/>
</dbReference>
<sequence length="136" mass="14800">MLQNDVVTQRTLRVMLVDDHSGFRAAVQSLLALDDQFTVIASTDSAEAALEIISFAVHDHEAPPDLVVMDVNMAGMNGMVGAARMVAEHPGVKVVLCSTAPLSQLPPLPRHNDITFVSKDSIDPDALREWVSRQRV</sequence>
<dbReference type="Pfam" id="PF00072">
    <property type="entry name" value="Response_reg"/>
    <property type="match status" value="1"/>
</dbReference>
<reference evidence="3" key="1">
    <citation type="submission" date="2020-05" db="EMBL/GenBank/DDBJ databases">
        <authorList>
            <person name="Chiriac C."/>
            <person name="Salcher M."/>
            <person name="Ghai R."/>
            <person name="Kavagutti S V."/>
        </authorList>
    </citation>
    <scope>NUCLEOTIDE SEQUENCE</scope>
</reference>
<dbReference type="GO" id="GO:0003677">
    <property type="term" value="F:DNA binding"/>
    <property type="evidence" value="ECO:0007669"/>
    <property type="project" value="UniProtKB-KW"/>
</dbReference>
<evidence type="ECO:0000259" key="2">
    <source>
        <dbReference type="PROSITE" id="PS50110"/>
    </source>
</evidence>
<feature type="domain" description="Response regulatory" evidence="2">
    <location>
        <begin position="13"/>
        <end position="134"/>
    </location>
</feature>
<gene>
    <name evidence="3" type="ORF">UFOPK2366_00983</name>
</gene>
<dbReference type="SMART" id="SM00448">
    <property type="entry name" value="REC"/>
    <property type="match status" value="1"/>
</dbReference>
<dbReference type="CDD" id="cd17535">
    <property type="entry name" value="REC_NarL-like"/>
    <property type="match status" value="1"/>
</dbReference>
<dbReference type="SUPFAM" id="SSF52172">
    <property type="entry name" value="CheY-like"/>
    <property type="match status" value="1"/>
</dbReference>
<protein>
    <submittedName>
        <fullName evidence="3">Unannotated protein</fullName>
    </submittedName>
</protein>
<name>A0A6J6P9T1_9ZZZZ</name>
<dbReference type="InterPro" id="IPR058245">
    <property type="entry name" value="NreC/VraR/RcsB-like_REC"/>
</dbReference>
<proteinExistence type="predicted"/>